<proteinExistence type="predicted"/>
<keyword evidence="2" id="KW-1185">Reference proteome</keyword>
<evidence type="ECO:0000313" key="2">
    <source>
        <dbReference type="Proteomes" id="UP001202402"/>
    </source>
</evidence>
<dbReference type="InterPro" id="IPR043751">
    <property type="entry name" value="DUF5696"/>
</dbReference>
<dbReference type="EMBL" id="JAKVPQ010000004">
    <property type="protein sequence ID" value="MCH4284954.1"/>
    <property type="molecule type" value="Genomic_DNA"/>
</dbReference>
<evidence type="ECO:0000313" key="1">
    <source>
        <dbReference type="EMBL" id="MCH4284954.1"/>
    </source>
</evidence>
<organism evidence="1 2">
    <name type="scientific">Amedibacillus hominis</name>
    <dbReference type="NCBI Taxonomy" id="2897776"/>
    <lineage>
        <taxon>Bacteria</taxon>
        <taxon>Bacillati</taxon>
        <taxon>Bacillota</taxon>
        <taxon>Erysipelotrichia</taxon>
        <taxon>Erysipelotrichales</taxon>
        <taxon>Erysipelotrichaceae</taxon>
        <taxon>Amedibacillus</taxon>
    </lineage>
</organism>
<dbReference type="Proteomes" id="UP001202402">
    <property type="component" value="Unassembled WGS sequence"/>
</dbReference>
<dbReference type="Pfam" id="PF18952">
    <property type="entry name" value="DUF5696"/>
    <property type="match status" value="1"/>
</dbReference>
<protein>
    <submittedName>
        <fullName evidence="1">DUF5696 domain-containing protein</fullName>
    </submittedName>
</protein>
<accession>A0ABS9R839</accession>
<name>A0ABS9R839_9FIRM</name>
<dbReference type="Gene3D" id="3.20.20.80">
    <property type="entry name" value="Glycosidases"/>
    <property type="match status" value="1"/>
</dbReference>
<gene>
    <name evidence="1" type="ORF">LQE99_07400</name>
</gene>
<dbReference type="RefSeq" id="WP_158552366.1">
    <property type="nucleotide sequence ID" value="NZ_JAKVPQ010000004.1"/>
</dbReference>
<sequence>MKEKINDMILDWDVDQHLRICADGVLWETIPEQAYMEHDTEGRIYLKDALHKTLRKIDTGFSKGMLMELSDFRQSEIALALSVSVDITSNEVYCSLSTIKEDHQIHKINWPAPFTFEEKKDTYYTLLTVQQGILLPNTWENEVKRLPFHGQFCCADAYMPWFSQIKDGNGYIAIIRQPWDAGYDIDHPANGPYTHVGVYWLSSLHEMRYTRTISYQFVKQADHNTMCQIYKRYVKEIGHFTTLKEKAIRNPHVEDLIGCMFVHKGIKTHVSKNSDFFDPQNPDKNNSLTTFKKREEEVKEYAEKGVKQLYYHLDGWAQPGYDNQHPDYFPICEEAGGQEGLHHLLDTMNTYGYLLGLHDQYRDFYHEADSYHEEMAVWDAHQHMPSHKYWAGGVQSYLCSSIAPMFVKRNFEKLFQEGIYPHASYLDVFTCNEPDECYHPLHRVTRKESLAYREQCFAYLESKGILASSEEANDWAIKHLIFAHYGPYHSMMHAPDALTIGIDVPLFNLVYHECMILPWPMEKIKGHDDQMLFALLNGGAPYLEKDGAYPNTDGVFTEMYEQLTLDEKIRRSQIVCDLQKKVAHCAMINHSFVEGDYQVQTITYDNGIKVLINLHTQQYQIIEESSH</sequence>
<reference evidence="1 2" key="1">
    <citation type="submission" date="2022-02" db="EMBL/GenBank/DDBJ databases">
        <title>Genome of Erysipelotrichaceae sp. nov. NSJ-176 isolated from human feces.</title>
        <authorList>
            <person name="Abdugheni R."/>
        </authorList>
    </citation>
    <scope>NUCLEOTIDE SEQUENCE [LARGE SCALE GENOMIC DNA]</scope>
    <source>
        <strain evidence="1 2">NSJ-176</strain>
    </source>
</reference>
<comment type="caution">
    <text evidence="1">The sequence shown here is derived from an EMBL/GenBank/DDBJ whole genome shotgun (WGS) entry which is preliminary data.</text>
</comment>